<dbReference type="GO" id="GO:0019825">
    <property type="term" value="F:oxygen binding"/>
    <property type="evidence" value="ECO:0007669"/>
    <property type="project" value="InterPro"/>
</dbReference>
<dbReference type="SUPFAM" id="SSF54909">
    <property type="entry name" value="Dimeric alpha+beta barrel"/>
    <property type="match status" value="1"/>
</dbReference>
<sequence length="253" mass="28217">MIVEYIRYRIPEGRDGEFEKAYARAAEQLAKAPQCGDYELSRCVDDPAAYVLRITWTSADDHLRGFRGGELFPVFLAEIRPYIESIEEMRHYRPTAVSGTGGAVPTLYEWAGGTAAFERLTERFYDTVTADELIGPMFAHMDPGHPRYVAMWLAEVFGGPADYTHGRGGYAHMLGKHLNRAITEPQRRRWVSLLADAADEVGLPGDPEFRAAFMGYLEWGTRLAQANSQPGAEPAPQAPVPHWGWGVAPPYRG</sequence>
<dbReference type="InterPro" id="IPR012292">
    <property type="entry name" value="Globin/Proto"/>
</dbReference>
<dbReference type="Gene3D" id="1.10.490.10">
    <property type="entry name" value="Globins"/>
    <property type="match status" value="1"/>
</dbReference>
<gene>
    <name evidence="7" type="ORF">ADL15_45295</name>
</gene>
<protein>
    <submittedName>
        <fullName evidence="7">Antibiotic biosynthesis monooxygenase</fullName>
    </submittedName>
</protein>
<dbReference type="Gene3D" id="3.30.70.100">
    <property type="match status" value="1"/>
</dbReference>
<keyword evidence="2 5" id="KW-0349">Heme</keyword>
<dbReference type="GO" id="GO:0004497">
    <property type="term" value="F:monooxygenase activity"/>
    <property type="evidence" value="ECO:0007669"/>
    <property type="project" value="UniProtKB-KW"/>
</dbReference>
<dbReference type="GO" id="GO:0020037">
    <property type="term" value="F:heme binding"/>
    <property type="evidence" value="ECO:0007669"/>
    <property type="project" value="InterPro"/>
</dbReference>
<dbReference type="PROSITE" id="PS51725">
    <property type="entry name" value="ABM"/>
    <property type="match status" value="1"/>
</dbReference>
<dbReference type="InterPro" id="IPR009050">
    <property type="entry name" value="Globin-like_sf"/>
</dbReference>
<evidence type="ECO:0000256" key="5">
    <source>
        <dbReference type="PIRSR" id="PIRSR601486-1"/>
    </source>
</evidence>
<keyword evidence="7" id="KW-0560">Oxidoreductase</keyword>
<feature type="binding site" description="distal binding residue" evidence="5">
    <location>
        <position position="172"/>
    </location>
    <ligand>
        <name>heme</name>
        <dbReference type="ChEBI" id="CHEBI:30413"/>
    </ligand>
    <ligandPart>
        <name>Fe</name>
        <dbReference type="ChEBI" id="CHEBI:18248"/>
    </ligandPart>
</feature>
<evidence type="ECO:0000256" key="4">
    <source>
        <dbReference type="ARBA" id="ARBA00023004"/>
    </source>
</evidence>
<accession>A0A124G7R7</accession>
<dbReference type="EMBL" id="LLZH01000329">
    <property type="protein sequence ID" value="KUL23695.1"/>
    <property type="molecule type" value="Genomic_DNA"/>
</dbReference>
<dbReference type="InterPro" id="IPR011008">
    <property type="entry name" value="Dimeric_a/b-barrel"/>
</dbReference>
<reference evidence="7 8" key="1">
    <citation type="submission" date="2015-10" db="EMBL/GenBank/DDBJ databases">
        <authorList>
            <person name="Gilbert D.G."/>
        </authorList>
    </citation>
    <scope>NUCLEOTIDE SEQUENCE [LARGE SCALE GENOMIC DNA]</scope>
    <source>
        <strain evidence="7 8">NRRL B-16712</strain>
    </source>
</reference>
<feature type="domain" description="ABM" evidence="6">
    <location>
        <begin position="2"/>
        <end position="92"/>
    </location>
</feature>
<dbReference type="RefSeq" id="WP_067705923.1">
    <property type="nucleotide sequence ID" value="NZ_LLZH01000329.1"/>
</dbReference>
<evidence type="ECO:0000313" key="8">
    <source>
        <dbReference type="Proteomes" id="UP000053244"/>
    </source>
</evidence>
<evidence type="ECO:0000313" key="7">
    <source>
        <dbReference type="EMBL" id="KUL23695.1"/>
    </source>
</evidence>
<dbReference type="AlphaFoldDB" id="A0A124G7R7"/>
<dbReference type="InterPro" id="IPR001486">
    <property type="entry name" value="Hemoglobin_trunc"/>
</dbReference>
<evidence type="ECO:0000256" key="1">
    <source>
        <dbReference type="ARBA" id="ARBA00022448"/>
    </source>
</evidence>
<keyword evidence="3 5" id="KW-0479">Metal-binding</keyword>
<name>A0A124G7R7_9ACTN</name>
<dbReference type="Proteomes" id="UP000053244">
    <property type="component" value="Unassembled WGS sequence"/>
</dbReference>
<dbReference type="Pfam" id="PF01152">
    <property type="entry name" value="Bac_globin"/>
    <property type="match status" value="1"/>
</dbReference>
<evidence type="ECO:0000256" key="2">
    <source>
        <dbReference type="ARBA" id="ARBA00022617"/>
    </source>
</evidence>
<dbReference type="InterPro" id="IPR007138">
    <property type="entry name" value="ABM_dom"/>
</dbReference>
<keyword evidence="1" id="KW-0813">Transport</keyword>
<evidence type="ECO:0000259" key="6">
    <source>
        <dbReference type="PROSITE" id="PS51725"/>
    </source>
</evidence>
<keyword evidence="7" id="KW-0503">Monooxygenase</keyword>
<keyword evidence="4 5" id="KW-0408">Iron</keyword>
<dbReference type="OrthoDB" id="9798157at2"/>
<dbReference type="GO" id="GO:0046872">
    <property type="term" value="F:metal ion binding"/>
    <property type="evidence" value="ECO:0007669"/>
    <property type="project" value="UniProtKB-KW"/>
</dbReference>
<dbReference type="Pfam" id="PF03992">
    <property type="entry name" value="ABM"/>
    <property type="match status" value="1"/>
</dbReference>
<dbReference type="CDD" id="cd14775">
    <property type="entry name" value="TrHb2_O-like"/>
    <property type="match status" value="1"/>
</dbReference>
<organism evidence="7 8">
    <name type="scientific">Actinoplanes awajinensis subsp. mycoplanecinus</name>
    <dbReference type="NCBI Taxonomy" id="135947"/>
    <lineage>
        <taxon>Bacteria</taxon>
        <taxon>Bacillati</taxon>
        <taxon>Actinomycetota</taxon>
        <taxon>Actinomycetes</taxon>
        <taxon>Micromonosporales</taxon>
        <taxon>Micromonosporaceae</taxon>
        <taxon>Actinoplanes</taxon>
    </lineage>
</organism>
<comment type="caution">
    <text evidence="7">The sequence shown here is derived from an EMBL/GenBank/DDBJ whole genome shotgun (WGS) entry which is preliminary data.</text>
</comment>
<dbReference type="SUPFAM" id="SSF46458">
    <property type="entry name" value="Globin-like"/>
    <property type="match status" value="1"/>
</dbReference>
<proteinExistence type="predicted"/>
<keyword evidence="8" id="KW-1185">Reference proteome</keyword>
<evidence type="ECO:0000256" key="3">
    <source>
        <dbReference type="ARBA" id="ARBA00022723"/>
    </source>
</evidence>